<dbReference type="PANTHER" id="PTHR32440">
    <property type="entry name" value="PHOSPHATASE DCR2-RELATED-RELATED"/>
    <property type="match status" value="1"/>
</dbReference>
<dbReference type="STRING" id="106004.A0A1Y2EY24"/>
<dbReference type="Proteomes" id="UP000193467">
    <property type="component" value="Unassembled WGS sequence"/>
</dbReference>
<dbReference type="EMBL" id="MCGR01000037">
    <property type="protein sequence ID" value="ORY75705.1"/>
    <property type="molecule type" value="Genomic_DNA"/>
</dbReference>
<dbReference type="InParanoid" id="A0A1Y2EY24"/>
<feature type="compositionally biased region" description="Low complexity" evidence="1">
    <location>
        <begin position="524"/>
        <end position="534"/>
    </location>
</feature>
<organism evidence="3 4">
    <name type="scientific">Leucosporidium creatinivorum</name>
    <dbReference type="NCBI Taxonomy" id="106004"/>
    <lineage>
        <taxon>Eukaryota</taxon>
        <taxon>Fungi</taxon>
        <taxon>Dikarya</taxon>
        <taxon>Basidiomycota</taxon>
        <taxon>Pucciniomycotina</taxon>
        <taxon>Microbotryomycetes</taxon>
        <taxon>Leucosporidiales</taxon>
        <taxon>Leucosporidium</taxon>
    </lineage>
</organism>
<feature type="compositionally biased region" description="Low complexity" evidence="1">
    <location>
        <begin position="616"/>
        <end position="635"/>
    </location>
</feature>
<dbReference type="SUPFAM" id="SSF56300">
    <property type="entry name" value="Metallo-dependent phosphatases"/>
    <property type="match status" value="2"/>
</dbReference>
<comment type="caution">
    <text evidence="3">The sequence shown here is derived from an EMBL/GenBank/DDBJ whole genome shotgun (WGS) entry which is preliminary data.</text>
</comment>
<dbReference type="PANTHER" id="PTHR32440:SF0">
    <property type="entry name" value="PHOSPHATASE DCR2-RELATED"/>
    <property type="match status" value="1"/>
</dbReference>
<dbReference type="GO" id="GO:0005737">
    <property type="term" value="C:cytoplasm"/>
    <property type="evidence" value="ECO:0007669"/>
    <property type="project" value="TreeGrafter"/>
</dbReference>
<name>A0A1Y2EY24_9BASI</name>
<feature type="compositionally biased region" description="Basic and acidic residues" evidence="1">
    <location>
        <begin position="538"/>
        <end position="547"/>
    </location>
</feature>
<protein>
    <recommendedName>
        <fullName evidence="2">Calcineurin-like phosphoesterase domain-containing protein</fullName>
    </recommendedName>
</protein>
<proteinExistence type="predicted"/>
<reference evidence="3 4" key="1">
    <citation type="submission" date="2016-07" db="EMBL/GenBank/DDBJ databases">
        <title>Pervasive Adenine N6-methylation of Active Genes in Fungi.</title>
        <authorList>
            <consortium name="DOE Joint Genome Institute"/>
            <person name="Mondo S.J."/>
            <person name="Dannebaum R.O."/>
            <person name="Kuo R.C."/>
            <person name="Labutti K."/>
            <person name="Haridas S."/>
            <person name="Kuo A."/>
            <person name="Salamov A."/>
            <person name="Ahrendt S.R."/>
            <person name="Lipzen A."/>
            <person name="Sullivan W."/>
            <person name="Andreopoulos W.B."/>
            <person name="Clum A."/>
            <person name="Lindquist E."/>
            <person name="Daum C."/>
            <person name="Ramamoorthy G.K."/>
            <person name="Gryganskyi A."/>
            <person name="Culley D."/>
            <person name="Magnuson J.K."/>
            <person name="James T.Y."/>
            <person name="O'Malley M.A."/>
            <person name="Stajich J.E."/>
            <person name="Spatafora J.W."/>
            <person name="Visel A."/>
            <person name="Grigoriev I.V."/>
        </authorList>
    </citation>
    <scope>NUCLEOTIDE SEQUENCE [LARGE SCALE GENOMIC DNA]</scope>
    <source>
        <strain evidence="3 4">62-1032</strain>
    </source>
</reference>
<accession>A0A1Y2EY24</accession>
<feature type="compositionally biased region" description="Acidic residues" evidence="1">
    <location>
        <begin position="597"/>
        <end position="612"/>
    </location>
</feature>
<evidence type="ECO:0000313" key="4">
    <source>
        <dbReference type="Proteomes" id="UP000193467"/>
    </source>
</evidence>
<keyword evidence="4" id="KW-1185">Reference proteome</keyword>
<dbReference type="OrthoDB" id="783096at2759"/>
<sequence length="841" mass="91604">MLSSKYTSTVARLSFLAIAAISAFLLTAHYKLALPDDHPYGAPRVLGRQAWQVTFKAGSASTATAVSDAAVNSTASSSYEDDYFDDWEDNDLWGGFGKNEWDPLSTAQVTPITEITVKSCVVPPGLFDVCSPTTSAKEDALRGVWKRVDRDLNKQIGIYYLYVFYRRLLPGSSAPVITNLTILHHAPTSDDLSAGGTWVEVSESLRTGVWPRMAPAFLHYKLTPQADVFAARKMSSNASAGALEPITELDVIYGGKEVSPLFGYNKVQTMITGDEDDEKRATAGGNRAGSALAFRKGTEKVPKAPTSRFSADGNFTILQVADLHFSVGPGECRDMDAKHEAACKKAGADAYSLQWLATALDEVKPDLVVLSGDQLNGQGTSWSSQSTIMKWAPVLYSRGIAWTTIFGNHDEEETDLTREAQVNLMKTLPYYVGEIGPNGVDGVGNYVRSIRANDTDTVLTTLYFLDSHAYAKSLKPWGDKTYDSIKANQINWFRGRSSQVKTYKRPYAPTVRKASRPTRPGRPSRPSKSKPTASDYDDEKKRLRARQDEDEEEEGVDTGAASGDDDFDVIREELAEEQAEADADSDDGGFGIGNTMIDDDGSNVKDEDDGFVDFESSSSTSTSSGAKASSTGSSAKEVDDEEYEDGEEQNELLKEEEYDLTPTTLEAGPTKAAPLTAKPNALVFFHIPLQESYTAPIDVGADGKRLLVGDRYEGNGASKTNSGFFEQAILAQGERISSSGDGPIDEFWDGESGSPTEGRPEVKVIANGHCHITEDCRRVKGTWLCFGGGGSYSGYGKGGFSRRMRVYQLSEYGERIETYKLLDSLERIDRTILVGEDAIGQ</sequence>
<feature type="domain" description="Calcineurin-like phosphoesterase" evidence="2">
    <location>
        <begin position="316"/>
        <end position="435"/>
    </location>
</feature>
<gene>
    <name evidence="3" type="ORF">BCR35DRAFT_306239</name>
</gene>
<evidence type="ECO:0000313" key="3">
    <source>
        <dbReference type="EMBL" id="ORY75705.1"/>
    </source>
</evidence>
<dbReference type="Pfam" id="PF00149">
    <property type="entry name" value="Metallophos"/>
    <property type="match status" value="1"/>
</dbReference>
<dbReference type="GO" id="GO:0004721">
    <property type="term" value="F:phosphoprotein phosphatase activity"/>
    <property type="evidence" value="ECO:0007669"/>
    <property type="project" value="TreeGrafter"/>
</dbReference>
<evidence type="ECO:0000259" key="2">
    <source>
        <dbReference type="Pfam" id="PF00149"/>
    </source>
</evidence>
<dbReference type="InterPro" id="IPR004843">
    <property type="entry name" value="Calcineurin-like_PHP"/>
</dbReference>
<feature type="region of interest" description="Disordered" evidence="1">
    <location>
        <begin position="503"/>
        <end position="658"/>
    </location>
</feature>
<evidence type="ECO:0000256" key="1">
    <source>
        <dbReference type="SAM" id="MobiDB-lite"/>
    </source>
</evidence>
<dbReference type="Gene3D" id="3.60.21.10">
    <property type="match status" value="1"/>
</dbReference>
<dbReference type="AlphaFoldDB" id="A0A1Y2EY24"/>
<feature type="compositionally biased region" description="Acidic residues" evidence="1">
    <location>
        <begin position="574"/>
        <end position="587"/>
    </location>
</feature>
<feature type="compositionally biased region" description="Acidic residues" evidence="1">
    <location>
        <begin position="638"/>
        <end position="658"/>
    </location>
</feature>
<dbReference type="InterPro" id="IPR029052">
    <property type="entry name" value="Metallo-depent_PP-like"/>
</dbReference>